<evidence type="ECO:0000313" key="3">
    <source>
        <dbReference type="Ensembl" id="ENSCVAP00000024536.1"/>
    </source>
</evidence>
<proteinExistence type="predicted"/>
<dbReference type="InterPro" id="IPR001611">
    <property type="entry name" value="Leu-rich_rpt"/>
</dbReference>
<dbReference type="SMART" id="SM00367">
    <property type="entry name" value="LRR_CC"/>
    <property type="match status" value="6"/>
</dbReference>
<reference evidence="3" key="2">
    <citation type="submission" date="2025-09" db="UniProtKB">
        <authorList>
            <consortium name="Ensembl"/>
        </authorList>
    </citation>
    <scope>IDENTIFICATION</scope>
</reference>
<dbReference type="Ensembl" id="ENSCVAT00000003937.1">
    <property type="protein sequence ID" value="ENSCVAP00000024536.1"/>
    <property type="gene ID" value="ENSCVAG00000008749.1"/>
</dbReference>
<dbReference type="Pfam" id="PF13516">
    <property type="entry name" value="LRR_6"/>
    <property type="match status" value="4"/>
</dbReference>
<evidence type="ECO:0000256" key="1">
    <source>
        <dbReference type="ARBA" id="ARBA00022614"/>
    </source>
</evidence>
<dbReference type="GeneTree" id="ENSGT01070000253760"/>
<dbReference type="Gene3D" id="3.80.10.10">
    <property type="entry name" value="Ribonuclease Inhibitor"/>
    <property type="match status" value="2"/>
</dbReference>
<name>A0A3Q2DXA0_CYPVA</name>
<dbReference type="PANTHER" id="PTHR24106">
    <property type="entry name" value="NACHT, LRR AND CARD DOMAINS-CONTAINING"/>
    <property type="match status" value="1"/>
</dbReference>
<evidence type="ECO:0000313" key="4">
    <source>
        <dbReference type="Proteomes" id="UP000265020"/>
    </source>
</evidence>
<dbReference type="InterPro" id="IPR032675">
    <property type="entry name" value="LRR_dom_sf"/>
</dbReference>
<evidence type="ECO:0000256" key="2">
    <source>
        <dbReference type="ARBA" id="ARBA00022737"/>
    </source>
</evidence>
<sequence>MNPSIIDLPMSINIFHCLMEIKDLSVYQEIQHFLKLEGISKENLSEIQCSALAYILQMSGEVLDEFDLKRFNTTVEGWQRLIPAVRNCRKARLVNCSLTKNSCAHLASALKSNPFHLTELDLSDNIDLEDDGVKELCSFLQTRLCKLQRLNLVNCSLSEISCASLASALKSIPSYLTELDLSKNTDLKDAGVEKLCGFLQTPLSLCDVILYTTLRNPPAQNQIIRETMENLHPGPGAPNIKLLVENPPFSCASLVSALKSNPSHLTELTLSWNKDLKDKGVKELCGFLQSPLCKLQILCLESCSLSKTGCASLASALKSNPSHLTELNLSRNRNLEDAGVDELCGALKTPLCKLQTLK</sequence>
<keyword evidence="4" id="KW-1185">Reference proteome</keyword>
<dbReference type="SMART" id="SM00368">
    <property type="entry name" value="LRR_RI"/>
    <property type="match status" value="6"/>
</dbReference>
<accession>A0A3Q2DXA0</accession>
<dbReference type="AlphaFoldDB" id="A0A3Q2DXA0"/>
<dbReference type="SUPFAM" id="SSF52047">
    <property type="entry name" value="RNI-like"/>
    <property type="match status" value="1"/>
</dbReference>
<keyword evidence="1" id="KW-0433">Leucine-rich repeat</keyword>
<keyword evidence="2" id="KW-0677">Repeat</keyword>
<protein>
    <recommendedName>
        <fullName evidence="5">NACHT LRR and PYD domain-containing protein</fullName>
    </recommendedName>
</protein>
<organism evidence="3 4">
    <name type="scientific">Cyprinodon variegatus</name>
    <name type="common">Sheepshead minnow</name>
    <dbReference type="NCBI Taxonomy" id="28743"/>
    <lineage>
        <taxon>Eukaryota</taxon>
        <taxon>Metazoa</taxon>
        <taxon>Chordata</taxon>
        <taxon>Craniata</taxon>
        <taxon>Vertebrata</taxon>
        <taxon>Euteleostomi</taxon>
        <taxon>Actinopterygii</taxon>
        <taxon>Neopterygii</taxon>
        <taxon>Teleostei</taxon>
        <taxon>Neoteleostei</taxon>
        <taxon>Acanthomorphata</taxon>
        <taxon>Ovalentaria</taxon>
        <taxon>Atherinomorphae</taxon>
        <taxon>Cyprinodontiformes</taxon>
        <taxon>Cyprinodontidae</taxon>
        <taxon>Cyprinodon</taxon>
    </lineage>
</organism>
<dbReference type="InterPro" id="IPR006553">
    <property type="entry name" value="Leu-rich_rpt_Cys-con_subtyp"/>
</dbReference>
<dbReference type="Proteomes" id="UP000265020">
    <property type="component" value="Unassembled WGS sequence"/>
</dbReference>
<evidence type="ECO:0008006" key="5">
    <source>
        <dbReference type="Google" id="ProtNLM"/>
    </source>
</evidence>
<dbReference type="InterPro" id="IPR051261">
    <property type="entry name" value="NLR"/>
</dbReference>
<reference evidence="3" key="1">
    <citation type="submission" date="2025-08" db="UniProtKB">
        <authorList>
            <consortium name="Ensembl"/>
        </authorList>
    </citation>
    <scope>IDENTIFICATION</scope>
</reference>